<dbReference type="EC" id="2.3.1.9" evidence="6"/>
<dbReference type="Pfam" id="PF02803">
    <property type="entry name" value="Thiolase_C"/>
    <property type="match status" value="1"/>
</dbReference>
<evidence type="ECO:0000259" key="5">
    <source>
        <dbReference type="Pfam" id="PF02803"/>
    </source>
</evidence>
<gene>
    <name evidence="6" type="ORF">MNBD_GAMMA16-469</name>
</gene>
<dbReference type="PROSITE" id="PS00099">
    <property type="entry name" value="THIOLASE_3"/>
    <property type="match status" value="1"/>
</dbReference>
<dbReference type="PANTHER" id="PTHR18919:SF164">
    <property type="entry name" value="ACETYL-COA ACETYLTRANSFERASE"/>
    <property type="match status" value="1"/>
</dbReference>
<evidence type="ECO:0000313" key="6">
    <source>
        <dbReference type="EMBL" id="VAW83183.1"/>
    </source>
</evidence>
<dbReference type="GO" id="GO:0003985">
    <property type="term" value="F:acetyl-CoA C-acetyltransferase activity"/>
    <property type="evidence" value="ECO:0007669"/>
    <property type="project" value="UniProtKB-EC"/>
</dbReference>
<dbReference type="PIRSF" id="PIRSF000429">
    <property type="entry name" value="Ac-CoA_Ac_transf"/>
    <property type="match status" value="1"/>
</dbReference>
<dbReference type="CDD" id="cd00751">
    <property type="entry name" value="thiolase"/>
    <property type="match status" value="1"/>
</dbReference>
<dbReference type="InterPro" id="IPR002155">
    <property type="entry name" value="Thiolase"/>
</dbReference>
<comment type="similarity">
    <text evidence="1">Belongs to the thiolase-like superfamily. Thiolase family.</text>
</comment>
<sequence>MEKSAQDIVIVAARRTPIGSLLGCLSQYTAVDLGTIAVQALLSEDDLLHQKIQDVYMGCVLTAGLGQAPARQVALNAGLDAAVRCMTINKVCGSGMATVMMAYDQLRLGQATAIVAGGMESMSQAPFIIPGARTGFKYGHQKMIDHMAYDGLENAYDHQAMGVFAEQCARQYRFSREAQDEYAVESVRRARLAIEQGSFKSEIVEFENAKANLINTDEQPGRCKPEKVAKLRPAFVKESGTVTAANSSSISDGAAAVLLCTRAWAEQQQMQPLAKLVGHASYAKAPDEFTTAPIGAMQALLSQLDWHVSDVDLFEINEAFAVVPMAAIQDMKLDVTKVNVHGGACAMGHPIGASGTRILVTLLYALHQYSAQRGMASLCIGGGEATAIAIEVEEN</sequence>
<name>A0A3B0Z4N5_9ZZZZ</name>
<keyword evidence="3 6" id="KW-0012">Acyltransferase</keyword>
<evidence type="ECO:0000256" key="3">
    <source>
        <dbReference type="ARBA" id="ARBA00023315"/>
    </source>
</evidence>
<dbReference type="AlphaFoldDB" id="A0A3B0Z4N5"/>
<keyword evidence="2 6" id="KW-0808">Transferase</keyword>
<dbReference type="InterPro" id="IPR020617">
    <property type="entry name" value="Thiolase_C"/>
</dbReference>
<dbReference type="Gene3D" id="3.40.47.10">
    <property type="match status" value="2"/>
</dbReference>
<dbReference type="EC" id="2.3.1.16" evidence="6"/>
<dbReference type="SUPFAM" id="SSF53901">
    <property type="entry name" value="Thiolase-like"/>
    <property type="match status" value="2"/>
</dbReference>
<dbReference type="InterPro" id="IPR020616">
    <property type="entry name" value="Thiolase_N"/>
</dbReference>
<dbReference type="Pfam" id="PF00108">
    <property type="entry name" value="Thiolase_N"/>
    <property type="match status" value="1"/>
</dbReference>
<dbReference type="PANTHER" id="PTHR18919">
    <property type="entry name" value="ACETYL-COA C-ACYLTRANSFERASE"/>
    <property type="match status" value="1"/>
</dbReference>
<evidence type="ECO:0000256" key="2">
    <source>
        <dbReference type="ARBA" id="ARBA00022679"/>
    </source>
</evidence>
<dbReference type="PROSITE" id="PS00098">
    <property type="entry name" value="THIOLASE_1"/>
    <property type="match status" value="1"/>
</dbReference>
<proteinExistence type="inferred from homology"/>
<evidence type="ECO:0000256" key="1">
    <source>
        <dbReference type="ARBA" id="ARBA00010982"/>
    </source>
</evidence>
<dbReference type="NCBIfam" id="TIGR01930">
    <property type="entry name" value="AcCoA-C-Actrans"/>
    <property type="match status" value="1"/>
</dbReference>
<accession>A0A3B0Z4N5</accession>
<dbReference type="InterPro" id="IPR016039">
    <property type="entry name" value="Thiolase-like"/>
</dbReference>
<organism evidence="6">
    <name type="scientific">hydrothermal vent metagenome</name>
    <dbReference type="NCBI Taxonomy" id="652676"/>
    <lineage>
        <taxon>unclassified sequences</taxon>
        <taxon>metagenomes</taxon>
        <taxon>ecological metagenomes</taxon>
    </lineage>
</organism>
<evidence type="ECO:0000259" key="4">
    <source>
        <dbReference type="Pfam" id="PF00108"/>
    </source>
</evidence>
<reference evidence="6" key="1">
    <citation type="submission" date="2018-06" db="EMBL/GenBank/DDBJ databases">
        <authorList>
            <person name="Zhirakovskaya E."/>
        </authorList>
    </citation>
    <scope>NUCLEOTIDE SEQUENCE</scope>
</reference>
<feature type="domain" description="Thiolase N-terminal" evidence="4">
    <location>
        <begin position="8"/>
        <end position="262"/>
    </location>
</feature>
<feature type="domain" description="Thiolase C-terminal" evidence="5">
    <location>
        <begin position="271"/>
        <end position="391"/>
    </location>
</feature>
<dbReference type="InterPro" id="IPR020615">
    <property type="entry name" value="Thiolase_acyl_enz_int_AS"/>
</dbReference>
<protein>
    <submittedName>
        <fullName evidence="6">3-ketoacyl-CoA thiolase @ Acetyl-CoA acetyltransferase</fullName>
        <ecNumber evidence="6">2.3.1.16</ecNumber>
        <ecNumber evidence="6">2.3.1.9</ecNumber>
    </submittedName>
</protein>
<dbReference type="InterPro" id="IPR020610">
    <property type="entry name" value="Thiolase_AS"/>
</dbReference>
<dbReference type="EMBL" id="UOFO01000002">
    <property type="protein sequence ID" value="VAW83183.1"/>
    <property type="molecule type" value="Genomic_DNA"/>
</dbReference>